<dbReference type="HOGENOM" id="CLU_663987_0_0_1"/>
<organism evidence="2 3">
    <name type="scientific">Exophiala spinifera</name>
    <dbReference type="NCBI Taxonomy" id="91928"/>
    <lineage>
        <taxon>Eukaryota</taxon>
        <taxon>Fungi</taxon>
        <taxon>Dikarya</taxon>
        <taxon>Ascomycota</taxon>
        <taxon>Pezizomycotina</taxon>
        <taxon>Eurotiomycetes</taxon>
        <taxon>Chaetothyriomycetidae</taxon>
        <taxon>Chaetothyriales</taxon>
        <taxon>Herpotrichiellaceae</taxon>
        <taxon>Exophiala</taxon>
    </lineage>
</organism>
<reference evidence="2 3" key="1">
    <citation type="submission" date="2015-01" db="EMBL/GenBank/DDBJ databases">
        <title>The Genome Sequence of Exophiala spinifera CBS89968.</title>
        <authorList>
            <consortium name="The Broad Institute Genomics Platform"/>
            <person name="Cuomo C."/>
            <person name="de Hoog S."/>
            <person name="Gorbushina A."/>
            <person name="Stielow B."/>
            <person name="Teixiera M."/>
            <person name="Abouelleil A."/>
            <person name="Chapman S.B."/>
            <person name="Priest M."/>
            <person name="Young S.K."/>
            <person name="Wortman J."/>
            <person name="Nusbaum C."/>
            <person name="Birren B."/>
        </authorList>
    </citation>
    <scope>NUCLEOTIDE SEQUENCE [LARGE SCALE GENOMIC DNA]</scope>
    <source>
        <strain evidence="2 3">CBS 89968</strain>
    </source>
</reference>
<proteinExistence type="predicted"/>
<evidence type="ECO:0000313" key="2">
    <source>
        <dbReference type="EMBL" id="KIW20246.1"/>
    </source>
</evidence>
<dbReference type="OrthoDB" id="10676506at2759"/>
<protein>
    <submittedName>
        <fullName evidence="2">Uncharacterized protein</fullName>
    </submittedName>
</protein>
<feature type="compositionally biased region" description="Basic and acidic residues" evidence="1">
    <location>
        <begin position="308"/>
        <end position="327"/>
    </location>
</feature>
<dbReference type="AlphaFoldDB" id="A0A0D1YY80"/>
<evidence type="ECO:0000313" key="3">
    <source>
        <dbReference type="Proteomes" id="UP000053328"/>
    </source>
</evidence>
<accession>A0A0D1YY80</accession>
<dbReference type="EMBL" id="KN847492">
    <property type="protein sequence ID" value="KIW20246.1"/>
    <property type="molecule type" value="Genomic_DNA"/>
</dbReference>
<dbReference type="VEuPathDB" id="FungiDB:PV08_00821"/>
<keyword evidence="3" id="KW-1185">Reference proteome</keyword>
<feature type="compositionally biased region" description="Polar residues" evidence="1">
    <location>
        <begin position="359"/>
        <end position="383"/>
    </location>
</feature>
<name>A0A0D1YY80_9EURO</name>
<gene>
    <name evidence="2" type="ORF">PV08_00821</name>
</gene>
<feature type="region of interest" description="Disordered" evidence="1">
    <location>
        <begin position="149"/>
        <end position="178"/>
    </location>
</feature>
<dbReference type="Proteomes" id="UP000053328">
    <property type="component" value="Unassembled WGS sequence"/>
</dbReference>
<dbReference type="RefSeq" id="XP_016240462.1">
    <property type="nucleotide sequence ID" value="XM_016375186.1"/>
</dbReference>
<feature type="region of interest" description="Disordered" evidence="1">
    <location>
        <begin position="255"/>
        <end position="414"/>
    </location>
</feature>
<feature type="compositionally biased region" description="Polar residues" evidence="1">
    <location>
        <begin position="150"/>
        <end position="164"/>
    </location>
</feature>
<feature type="compositionally biased region" description="Basic and acidic residues" evidence="1">
    <location>
        <begin position="392"/>
        <end position="402"/>
    </location>
</feature>
<feature type="compositionally biased region" description="Basic and acidic residues" evidence="1">
    <location>
        <begin position="266"/>
        <end position="279"/>
    </location>
</feature>
<dbReference type="GeneID" id="27327904"/>
<evidence type="ECO:0000256" key="1">
    <source>
        <dbReference type="SAM" id="MobiDB-lite"/>
    </source>
</evidence>
<sequence length="414" mass="45310">MDDQFDQTSRPAYLQVPQIVIAGAPPPSPAVNPESTLNVAEPATIINSAPDHLQVNGSDMIPRHHHNDVEDALMEELLMENLVEDLGFCHDLGLPCGQNFCLVCGQLQGDVAEPNGTSQPVPPPLDFTYIPEVDNFLSHSPAHQLEPVFPQTSHVPAPSAQNAPLQDHTGSAPVPGQTSSLDVYLVRERDVAIGYWKPHNPPPGPERLMPTEFSDDKPDKPGIDAVRIGQVGNPAEDVYIITEHGKSLERKWRTKLTEQDGNSTDQTDKSCNESTKDSTELQTGNAYASTTESGVMPTGNTYASTSERTMHDNDRTGTLSRVREYQARQRRAGTTIDRTRGSTKHDNDKPGTLSRDQTESGVMQSGNNIESTSESSKLQTGNEYENESETIDNDHDNDKPNAKPEMSAQNRRSA</sequence>
<feature type="compositionally biased region" description="Basic and acidic residues" evidence="1">
    <location>
        <begin position="337"/>
        <end position="349"/>
    </location>
</feature>
<feature type="compositionally biased region" description="Polar residues" evidence="1">
    <location>
        <begin position="280"/>
        <end position="307"/>
    </location>
</feature>